<organism evidence="9 11">
    <name type="scientific">Staphylococcus capitis</name>
    <dbReference type="NCBI Taxonomy" id="29388"/>
    <lineage>
        <taxon>Bacteria</taxon>
        <taxon>Bacillati</taxon>
        <taxon>Bacillota</taxon>
        <taxon>Bacilli</taxon>
        <taxon>Bacillales</taxon>
        <taxon>Staphylococcaceae</taxon>
        <taxon>Staphylococcus</taxon>
    </lineage>
</organism>
<name>A0A7X9ZIC2_STACP</name>
<keyword evidence="10" id="KW-1185">Reference proteome</keyword>
<feature type="binding site" evidence="5">
    <location>
        <position position="111"/>
    </location>
    <ligand>
        <name>substrate</name>
    </ligand>
</feature>
<dbReference type="PANTHER" id="PTHR43827:SF3">
    <property type="entry name" value="NADP-DEPENDENT OXIDOREDUCTASE DOMAIN-CONTAINING PROTEIN"/>
    <property type="match status" value="1"/>
</dbReference>
<evidence type="ECO:0000313" key="8">
    <source>
        <dbReference type="EMBL" id="NMK55623.1"/>
    </source>
</evidence>
<feature type="domain" description="NADP-dependent oxidoreductase" evidence="7">
    <location>
        <begin position="14"/>
        <end position="263"/>
    </location>
</feature>
<keyword evidence="3" id="KW-0560">Oxidoreductase</keyword>
<dbReference type="EMBL" id="JABBLX010000034">
    <property type="protein sequence ID" value="NMK98263.1"/>
    <property type="molecule type" value="Genomic_DNA"/>
</dbReference>
<feature type="active site" description="Proton donor" evidence="4">
    <location>
        <position position="49"/>
    </location>
</feature>
<dbReference type="PROSITE" id="PS00062">
    <property type="entry name" value="ALDOKETO_REDUCTASE_2"/>
    <property type="match status" value="1"/>
</dbReference>
<feature type="site" description="Lowers pKa of active site Tyr" evidence="6">
    <location>
        <position position="78"/>
    </location>
</feature>
<dbReference type="InterPro" id="IPR023210">
    <property type="entry name" value="NADP_OxRdtase_dom"/>
</dbReference>
<dbReference type="Gene3D" id="3.20.20.100">
    <property type="entry name" value="NADP-dependent oxidoreductase domain"/>
    <property type="match status" value="1"/>
</dbReference>
<evidence type="ECO:0000313" key="9">
    <source>
        <dbReference type="EMBL" id="NMK98263.1"/>
    </source>
</evidence>
<reference evidence="10 11" key="1">
    <citation type="submission" date="2020-04" db="EMBL/GenBank/DDBJ databases">
        <title>The Epidemiology and Molecular Characteristics of Linezolid-Resistant Staphylococcus capitis in Huashan Hospital, Shanghai.</title>
        <authorList>
            <person name="Ding L."/>
            <person name="Li P."/>
            <person name="Yang Y."/>
            <person name="Lin D."/>
            <person name="Xu X."/>
        </authorList>
    </citation>
    <scope>NUCLEOTIDE SEQUENCE [LARGE SCALE GENOMIC DNA]</scope>
    <source>
        <strain evidence="9 11">12-86</strain>
        <strain evidence="8 10">17-84</strain>
    </source>
</reference>
<comment type="similarity">
    <text evidence="1">Belongs to the aldo/keto reductase family.</text>
</comment>
<dbReference type="Proteomes" id="UP000550736">
    <property type="component" value="Unassembled WGS sequence"/>
</dbReference>
<evidence type="ECO:0000256" key="2">
    <source>
        <dbReference type="ARBA" id="ARBA00022857"/>
    </source>
</evidence>
<dbReference type="InterPro" id="IPR036812">
    <property type="entry name" value="NAD(P)_OxRdtase_dom_sf"/>
</dbReference>
<evidence type="ECO:0000259" key="7">
    <source>
        <dbReference type="Pfam" id="PF00248"/>
    </source>
</evidence>
<dbReference type="Pfam" id="PF00248">
    <property type="entry name" value="Aldo_ket_red"/>
    <property type="match status" value="1"/>
</dbReference>
<keyword evidence="2" id="KW-0521">NADP</keyword>
<dbReference type="PIRSF" id="PIRSF000097">
    <property type="entry name" value="AKR"/>
    <property type="match status" value="1"/>
</dbReference>
<evidence type="ECO:0000256" key="1">
    <source>
        <dbReference type="ARBA" id="ARBA00007905"/>
    </source>
</evidence>
<dbReference type="InterPro" id="IPR018170">
    <property type="entry name" value="Aldo/ket_reductase_CS"/>
</dbReference>
<dbReference type="PROSITE" id="PS00063">
    <property type="entry name" value="ALDOKETO_REDUCTASE_3"/>
    <property type="match status" value="1"/>
</dbReference>
<evidence type="ECO:0000256" key="4">
    <source>
        <dbReference type="PIRSR" id="PIRSR000097-1"/>
    </source>
</evidence>
<evidence type="ECO:0000256" key="3">
    <source>
        <dbReference type="ARBA" id="ARBA00023002"/>
    </source>
</evidence>
<accession>A0A7X9ZIC2</accession>
<evidence type="ECO:0000256" key="6">
    <source>
        <dbReference type="PIRSR" id="PIRSR000097-3"/>
    </source>
</evidence>
<dbReference type="InterPro" id="IPR020471">
    <property type="entry name" value="AKR"/>
</dbReference>
<dbReference type="EMBL" id="JABBMI010000112">
    <property type="protein sequence ID" value="NMK55623.1"/>
    <property type="molecule type" value="Genomic_DNA"/>
</dbReference>
<evidence type="ECO:0000256" key="5">
    <source>
        <dbReference type="PIRSR" id="PIRSR000097-2"/>
    </source>
</evidence>
<dbReference type="FunFam" id="3.20.20.100:FF:000015">
    <property type="entry name" value="Oxidoreductase, aldo/keto reductase family"/>
    <property type="match status" value="1"/>
</dbReference>
<dbReference type="PROSITE" id="PS00798">
    <property type="entry name" value="ALDOKETO_REDUCTASE_1"/>
    <property type="match status" value="1"/>
</dbReference>
<dbReference type="PRINTS" id="PR00069">
    <property type="entry name" value="ALDKETRDTASE"/>
</dbReference>
<sequence length="279" mass="31893">METVQFYNGREMPKVGLGTYRVENSDQCKDAVKHAIENGYRSIDTAKIYGNEEMVGQGIKEGLASTGLQRDDLFITSKLWLEDYGRNNVAQAYETTIHKLGLDYLDLYLMHWPGTNEAVMIDTWQGMEDLYKDNKVKNIGVSNFTPENFEALLAQVSIKPVINQVEFHPYLIQKDLRKYLEAQSIVMESWSPLMNAKILEDETINEVANEIGKSPAQVIIRWNVQHGVVVIPKSVTPHRIEENLNVFDFELSDAQMEKIDSLNKDERMGPHPAEYNGHK</sequence>
<protein>
    <submittedName>
        <fullName evidence="9">Aldo/keto reductase</fullName>
    </submittedName>
</protein>
<dbReference type="SUPFAM" id="SSF51430">
    <property type="entry name" value="NAD(P)-linked oxidoreductase"/>
    <property type="match status" value="1"/>
</dbReference>
<dbReference type="RefSeq" id="WP_002434834.1">
    <property type="nucleotide sequence ID" value="NZ_CP023966.1"/>
</dbReference>
<gene>
    <name evidence="9" type="ORF">HHM13_09185</name>
    <name evidence="8" type="ORF">HHM24_12955</name>
</gene>
<dbReference type="GO" id="GO:0016616">
    <property type="term" value="F:oxidoreductase activity, acting on the CH-OH group of donors, NAD or NADP as acceptor"/>
    <property type="evidence" value="ECO:0007669"/>
    <property type="project" value="UniProtKB-ARBA"/>
</dbReference>
<proteinExistence type="inferred from homology"/>
<dbReference type="AlphaFoldDB" id="A0A7X9ZIC2"/>
<dbReference type="Proteomes" id="UP000538955">
    <property type="component" value="Unassembled WGS sequence"/>
</dbReference>
<evidence type="ECO:0000313" key="10">
    <source>
        <dbReference type="Proteomes" id="UP000538955"/>
    </source>
</evidence>
<dbReference type="PANTHER" id="PTHR43827">
    <property type="entry name" value="2,5-DIKETO-D-GLUCONIC ACID REDUCTASE"/>
    <property type="match status" value="1"/>
</dbReference>
<evidence type="ECO:0000313" key="11">
    <source>
        <dbReference type="Proteomes" id="UP000550736"/>
    </source>
</evidence>
<comment type="caution">
    <text evidence="9">The sequence shown here is derived from an EMBL/GenBank/DDBJ whole genome shotgun (WGS) entry which is preliminary data.</text>
</comment>